<evidence type="ECO:0000256" key="9">
    <source>
        <dbReference type="ARBA" id="ARBA00022842"/>
    </source>
</evidence>
<dbReference type="Proteomes" id="UP001569151">
    <property type="component" value="Unassembled WGS sequence"/>
</dbReference>
<dbReference type="InterPro" id="IPR002694">
    <property type="entry name" value="Znf_CHC2"/>
</dbReference>
<dbReference type="SUPFAM" id="SSF57783">
    <property type="entry name" value="Zinc beta-ribbon"/>
    <property type="match status" value="1"/>
</dbReference>
<dbReference type="Gene3D" id="1.10.860.10">
    <property type="entry name" value="DNAb Helicase, Chain A"/>
    <property type="match status" value="1"/>
</dbReference>
<name>A0ABV4MER4_9VIBR</name>
<dbReference type="InterPro" id="IPR036977">
    <property type="entry name" value="DNA_primase_Znf_CHC2"/>
</dbReference>
<dbReference type="InterPro" id="IPR037068">
    <property type="entry name" value="DNA_primase_core_N_sf"/>
</dbReference>
<dbReference type="InterPro" id="IPR006171">
    <property type="entry name" value="TOPRIM_dom"/>
</dbReference>
<dbReference type="CDD" id="cd03364">
    <property type="entry name" value="TOPRIM_DnaG_primases"/>
    <property type="match status" value="1"/>
</dbReference>
<evidence type="ECO:0000259" key="14">
    <source>
        <dbReference type="PROSITE" id="PS50880"/>
    </source>
</evidence>
<dbReference type="Pfam" id="PF08278">
    <property type="entry name" value="DnaG_DnaB_bind"/>
    <property type="match status" value="1"/>
</dbReference>
<dbReference type="SUPFAM" id="SSF56731">
    <property type="entry name" value="DNA primase core"/>
    <property type="match status" value="1"/>
</dbReference>
<evidence type="ECO:0000256" key="11">
    <source>
        <dbReference type="ARBA" id="ARBA00023163"/>
    </source>
</evidence>
<dbReference type="PANTHER" id="PTHR30313">
    <property type="entry name" value="DNA PRIMASE"/>
    <property type="match status" value="1"/>
</dbReference>
<sequence length="589" mass="66815">MAGHIPRSFIDDLLARLDIVDIIDARVKLKKKGKNYGACCPFHNEKTPSFSVSQDKQFYHCFGCGVHGNAIDFMMEYERLDFVEAIEELASYLGLEVPREQRQGGGFQSNQPKANSEQKRNLYDLMGSIGQFYQDQLKQPKSKDAINYLKDRGLSGQIVQKFGIGYVADEWDLVRKNFGQTPQTQEMLVSGGMLIENDKGNRYDRFRGRVMFPIRDRRGRVIGFGGRVIGDGTPKYLNSPETPIFHKGKELYGLYEVMQAYREPPRVLVVEGYMDVVALAQYGIDYAVASLGTSTTDDHIRQLFRQTDTIVCCYDGDRAGREAARRAMENALAFLNANKILKVLFLPDGEDPDSFVRKFGKEALEAEIDNADSLIDFLLSEIKKDAPDTDPKRWGSYVATNAAPLLNKTTDPTLQAYLWKELTLGTGWSDFQLQKFLNSLITSNTETRPQPHKEIKRTPMREVIALLIQNPSYAEMVPDLSTVRELTVPGLSLFVEVLDYCHQHPNITTGQLLERWRNSSHEALLSRLAGWEIPLDEDNEQDIFLDSLDKILAQCVEKQIENLQAKERSVGLSTEERRELLALMLDLKA</sequence>
<keyword evidence="10 12" id="KW-0238">DNA-binding</keyword>
<keyword evidence="1 12" id="KW-0240">DNA-directed RNA polymerase</keyword>
<comment type="catalytic activity">
    <reaction evidence="12">
        <text>ssDNA + n NTP = ssDNA/pppN(pN)n-1 hybrid + (n-1) diphosphate.</text>
        <dbReference type="EC" id="2.7.7.101"/>
    </reaction>
</comment>
<evidence type="ECO:0000256" key="13">
    <source>
        <dbReference type="PIRNR" id="PIRNR002811"/>
    </source>
</evidence>
<keyword evidence="9" id="KW-0460">Magnesium</keyword>
<evidence type="ECO:0000313" key="16">
    <source>
        <dbReference type="Proteomes" id="UP001569151"/>
    </source>
</evidence>
<evidence type="ECO:0000256" key="10">
    <source>
        <dbReference type="ARBA" id="ARBA00023125"/>
    </source>
</evidence>
<comment type="similarity">
    <text evidence="12 13">Belongs to the DnaG primase family.</text>
</comment>
<gene>
    <name evidence="12 15" type="primary">dnaG</name>
    <name evidence="15" type="ORF">ACED39_04700</name>
</gene>
<dbReference type="InterPro" id="IPR016136">
    <property type="entry name" value="DNA_helicase_N/primase_C"/>
</dbReference>
<keyword evidence="2 12" id="KW-0639">Primosome</keyword>
<dbReference type="Pfam" id="PF13155">
    <property type="entry name" value="Toprim_2"/>
    <property type="match status" value="1"/>
</dbReference>
<dbReference type="SUPFAM" id="SSF117023">
    <property type="entry name" value="DNA primase DnaG, C-terminal domain"/>
    <property type="match status" value="1"/>
</dbReference>
<protein>
    <recommendedName>
        <fullName evidence="12 13">DNA primase</fullName>
        <ecNumber evidence="12">2.7.7.101</ecNumber>
    </recommendedName>
</protein>
<evidence type="ECO:0000256" key="4">
    <source>
        <dbReference type="ARBA" id="ARBA00022695"/>
    </source>
</evidence>
<comment type="cofactor">
    <cofactor evidence="12 13">
        <name>Zn(2+)</name>
        <dbReference type="ChEBI" id="CHEBI:29105"/>
    </cofactor>
    <text evidence="12 13">Binds 1 zinc ion per monomer.</text>
</comment>
<dbReference type="InterPro" id="IPR050219">
    <property type="entry name" value="DnaG_primase"/>
</dbReference>
<dbReference type="Pfam" id="PF01807">
    <property type="entry name" value="Zn_ribbon_DnaG"/>
    <property type="match status" value="1"/>
</dbReference>
<dbReference type="PROSITE" id="PS50880">
    <property type="entry name" value="TOPRIM"/>
    <property type="match status" value="1"/>
</dbReference>
<keyword evidence="5 12" id="KW-0235">DNA replication</keyword>
<comment type="domain">
    <text evidence="12">Contains an N-terminal zinc-binding domain, a central core domain that contains the primase activity, and a C-terminal DnaB-binding domain.</text>
</comment>
<comment type="caution">
    <text evidence="15">The sequence shown here is derived from an EMBL/GenBank/DDBJ whole genome shotgun (WGS) entry which is preliminary data.</text>
</comment>
<keyword evidence="3 12" id="KW-0808">Transferase</keyword>
<dbReference type="PIRSF" id="PIRSF002811">
    <property type="entry name" value="DnaG"/>
    <property type="match status" value="1"/>
</dbReference>
<dbReference type="SMART" id="SM00493">
    <property type="entry name" value="TOPRIM"/>
    <property type="match status" value="1"/>
</dbReference>
<dbReference type="InterPro" id="IPR034151">
    <property type="entry name" value="TOPRIM_DnaG_bac"/>
</dbReference>
<dbReference type="InterPro" id="IPR013173">
    <property type="entry name" value="DNA_primase_DnaG_DnaB-bd_dom"/>
</dbReference>
<evidence type="ECO:0000256" key="2">
    <source>
        <dbReference type="ARBA" id="ARBA00022515"/>
    </source>
</evidence>
<dbReference type="SMART" id="SM00400">
    <property type="entry name" value="ZnF_CHCC"/>
    <property type="match status" value="1"/>
</dbReference>
<evidence type="ECO:0000313" key="15">
    <source>
        <dbReference type="EMBL" id="MEZ8208067.1"/>
    </source>
</evidence>
<dbReference type="Gene3D" id="3.40.1360.10">
    <property type="match status" value="1"/>
</dbReference>
<keyword evidence="8 12" id="KW-0862">Zinc</keyword>
<keyword evidence="4 12" id="KW-0548">Nucleotidyltransferase</keyword>
<dbReference type="RefSeq" id="WP_371717864.1">
    <property type="nucleotide sequence ID" value="NZ_JBGOOF010000004.1"/>
</dbReference>
<dbReference type="Gene3D" id="3.90.580.10">
    <property type="entry name" value="Zinc finger, CHC2-type domain"/>
    <property type="match status" value="1"/>
</dbReference>
<dbReference type="Gene3D" id="3.90.980.10">
    <property type="entry name" value="DNA primase, catalytic core, N-terminal domain"/>
    <property type="match status" value="1"/>
</dbReference>
<evidence type="ECO:0000256" key="7">
    <source>
        <dbReference type="ARBA" id="ARBA00022771"/>
    </source>
</evidence>
<dbReference type="InterPro" id="IPR013264">
    <property type="entry name" value="DNAG_N"/>
</dbReference>
<evidence type="ECO:0000256" key="6">
    <source>
        <dbReference type="ARBA" id="ARBA00022723"/>
    </source>
</evidence>
<feature type="zinc finger region" description="CHC2-type" evidence="12">
    <location>
        <begin position="40"/>
        <end position="64"/>
    </location>
</feature>
<evidence type="ECO:0000256" key="12">
    <source>
        <dbReference type="HAMAP-Rule" id="MF_00974"/>
    </source>
</evidence>
<evidence type="ECO:0000256" key="5">
    <source>
        <dbReference type="ARBA" id="ARBA00022705"/>
    </source>
</evidence>
<dbReference type="NCBIfam" id="TIGR01391">
    <property type="entry name" value="dnaG"/>
    <property type="match status" value="1"/>
</dbReference>
<proteinExistence type="inferred from homology"/>
<keyword evidence="11 12" id="KW-0804">Transcription</keyword>
<dbReference type="Pfam" id="PF08275">
    <property type="entry name" value="DNAG_N"/>
    <property type="match status" value="1"/>
</dbReference>
<dbReference type="SMART" id="SM00766">
    <property type="entry name" value="DnaG_DnaB_bind"/>
    <property type="match status" value="1"/>
</dbReference>
<evidence type="ECO:0000256" key="8">
    <source>
        <dbReference type="ARBA" id="ARBA00022833"/>
    </source>
</evidence>
<organism evidence="15 16">
    <name type="scientific">Vibrio bivalvicida</name>
    <dbReference type="NCBI Taxonomy" id="1276888"/>
    <lineage>
        <taxon>Bacteria</taxon>
        <taxon>Pseudomonadati</taxon>
        <taxon>Pseudomonadota</taxon>
        <taxon>Gammaproteobacteria</taxon>
        <taxon>Vibrionales</taxon>
        <taxon>Vibrionaceae</taxon>
        <taxon>Vibrio</taxon>
        <taxon>Vibrio oreintalis group</taxon>
    </lineage>
</organism>
<keyword evidence="16" id="KW-1185">Reference proteome</keyword>
<feature type="domain" description="Toprim" evidence="14">
    <location>
        <begin position="265"/>
        <end position="347"/>
    </location>
</feature>
<dbReference type="InterPro" id="IPR030846">
    <property type="entry name" value="DnaG_bac"/>
</dbReference>
<dbReference type="HAMAP" id="MF_00974">
    <property type="entry name" value="DNA_primase_DnaG"/>
    <property type="match status" value="1"/>
</dbReference>
<evidence type="ECO:0000256" key="1">
    <source>
        <dbReference type="ARBA" id="ARBA00022478"/>
    </source>
</evidence>
<dbReference type="InterPro" id="IPR006295">
    <property type="entry name" value="DNA_primase_DnaG"/>
</dbReference>
<reference evidence="15 16" key="1">
    <citation type="submission" date="2024-06" db="EMBL/GenBank/DDBJ databases">
        <authorList>
            <person name="Steensen K."/>
            <person name="Seneca J."/>
            <person name="Bartlau N."/>
            <person name="Yu A.X."/>
            <person name="Polz M.F."/>
        </authorList>
    </citation>
    <scope>NUCLEOTIDE SEQUENCE [LARGE SCALE GENOMIC DNA]</scope>
    <source>
        <strain evidence="15 16">1F146</strain>
    </source>
</reference>
<keyword evidence="6 12" id="KW-0479">Metal-binding</keyword>
<comment type="subunit">
    <text evidence="12">Monomer. Interacts with DnaB.</text>
</comment>
<accession>A0ABV4MER4</accession>
<evidence type="ECO:0000256" key="3">
    <source>
        <dbReference type="ARBA" id="ARBA00022679"/>
    </source>
</evidence>
<dbReference type="PANTHER" id="PTHR30313:SF2">
    <property type="entry name" value="DNA PRIMASE"/>
    <property type="match status" value="1"/>
</dbReference>
<keyword evidence="7 12" id="KW-0863">Zinc-finger</keyword>
<comment type="function">
    <text evidence="12 13">RNA polymerase that catalyzes the synthesis of short RNA molecules used as primers for DNA polymerase during DNA replication.</text>
</comment>
<dbReference type="EC" id="2.7.7.101" evidence="12"/>
<dbReference type="EMBL" id="JBGOOS010000004">
    <property type="protein sequence ID" value="MEZ8208067.1"/>
    <property type="molecule type" value="Genomic_DNA"/>
</dbReference>